<dbReference type="OrthoDB" id="415484at2759"/>
<proteinExistence type="predicted"/>
<feature type="transmembrane region" description="Helical" evidence="5">
    <location>
        <begin position="351"/>
        <end position="372"/>
    </location>
</feature>
<dbReference type="Proteomes" id="UP000186817">
    <property type="component" value="Unassembled WGS sequence"/>
</dbReference>
<dbReference type="Pfam" id="PF13639">
    <property type="entry name" value="zf-RING_2"/>
    <property type="match status" value="1"/>
</dbReference>
<reference evidence="7 8" key="1">
    <citation type="submission" date="2016-02" db="EMBL/GenBank/DDBJ databases">
        <title>Genome analysis of coral dinoflagellate symbionts highlights evolutionary adaptations to a symbiotic lifestyle.</title>
        <authorList>
            <person name="Aranda M."/>
            <person name="Li Y."/>
            <person name="Liew Y.J."/>
            <person name="Baumgarten S."/>
            <person name="Simakov O."/>
            <person name="Wilson M."/>
            <person name="Piel J."/>
            <person name="Ashoor H."/>
            <person name="Bougouffa S."/>
            <person name="Bajic V.B."/>
            <person name="Ryu T."/>
            <person name="Ravasi T."/>
            <person name="Bayer T."/>
            <person name="Micklem G."/>
            <person name="Kim H."/>
            <person name="Bhak J."/>
            <person name="Lajeunesse T.C."/>
            <person name="Voolstra C.R."/>
        </authorList>
    </citation>
    <scope>NUCLEOTIDE SEQUENCE [LARGE SCALE GENOMIC DNA]</scope>
    <source>
        <strain evidence="7 8">CCMP2467</strain>
    </source>
</reference>
<keyword evidence="8" id="KW-1185">Reference proteome</keyword>
<dbReference type="InterPro" id="IPR013083">
    <property type="entry name" value="Znf_RING/FYVE/PHD"/>
</dbReference>
<dbReference type="PANTHER" id="PTHR14155">
    <property type="entry name" value="RING FINGER DOMAIN-CONTAINING"/>
    <property type="match status" value="1"/>
</dbReference>
<dbReference type="PROSITE" id="PS50089">
    <property type="entry name" value="ZF_RING_2"/>
    <property type="match status" value="1"/>
</dbReference>
<feature type="domain" description="RING-type" evidence="6">
    <location>
        <begin position="562"/>
        <end position="603"/>
    </location>
</feature>
<comment type="caution">
    <text evidence="7">The sequence shown here is derived from an EMBL/GenBank/DDBJ whole genome shotgun (WGS) entry which is preliminary data.</text>
</comment>
<accession>A0A1Q9EP94</accession>
<dbReference type="AlphaFoldDB" id="A0A1Q9EP94"/>
<dbReference type="GO" id="GO:0008270">
    <property type="term" value="F:zinc ion binding"/>
    <property type="evidence" value="ECO:0007669"/>
    <property type="project" value="UniProtKB-KW"/>
</dbReference>
<keyword evidence="5" id="KW-0472">Membrane</keyword>
<keyword evidence="5" id="KW-0812">Transmembrane</keyword>
<sequence length="624" mass="68531">MSDLLADLETREVQQLTDEKSLREKRLEDIANQLECQVNVRGSMVLWAVWSFLGLGFDPGTANYFRRYVEGDFDRLLLERHQVDERQPLLSQVGSSQGSASDRAQFVQNRHHAALFCSLLCHALAREDFLSRKSISTRCLLQGWADDNHLGDILKATQDCFTRNAVQTNQGDVVLRGTLGVATGCVLTNLDAAWGWHPELVGSGSDTGGPYDIYGVGSRVTMIAVETPSGRWQFMLRKGHTGLKAGADKASHVPVTVHSHHRGDATQQQETDLIRFAESCFSKKDVDTSNFGSEQTTLGQNLDCVLQKCSETWGFKPNARSFGSDTGGPYDAYGLGTTVMGVESPSGKWELVPGGILYSIGMPTLVAMLVLSSWSARSLVFGSFCLLCMFMGFFSAYVFLTVYFWVAGVFVLSEDFSGGAFQCPKIGSWLALVLLLPVLNGVLLRKLCSPECGQVVGWLLSCGLIVLGTGWMLTGAECSAKDPHLYNFVQAYLLFLSISWLLLLCVPLLGLLVLVLGMRYGIFQEHSGADPKIMHALETVTFDKAIFCENGNAAKGLLPAECCVCCEPFGPDLAIKRTPCQHVFHEACLEKWLKVTVSCPVCRSNLQQALQQKDEEAAHDDSKR</sequence>
<dbReference type="SMART" id="SM00184">
    <property type="entry name" value="RING"/>
    <property type="match status" value="1"/>
</dbReference>
<gene>
    <name evidence="7" type="primary">Rnf130</name>
    <name evidence="7" type="ORF">AK812_SmicGene7210</name>
</gene>
<dbReference type="Gene3D" id="3.30.40.10">
    <property type="entry name" value="Zinc/RING finger domain, C3HC4 (zinc finger)"/>
    <property type="match status" value="1"/>
</dbReference>
<dbReference type="InterPro" id="IPR001841">
    <property type="entry name" value="Znf_RING"/>
</dbReference>
<evidence type="ECO:0000256" key="2">
    <source>
        <dbReference type="ARBA" id="ARBA00022771"/>
    </source>
</evidence>
<keyword evidence="1" id="KW-0479">Metal-binding</keyword>
<feature type="transmembrane region" description="Helical" evidence="5">
    <location>
        <begin position="379"/>
        <end position="406"/>
    </location>
</feature>
<name>A0A1Q9EP94_SYMMI</name>
<evidence type="ECO:0000259" key="6">
    <source>
        <dbReference type="PROSITE" id="PS50089"/>
    </source>
</evidence>
<dbReference type="InterPro" id="IPR053238">
    <property type="entry name" value="RING-H2_zinc_finger"/>
</dbReference>
<dbReference type="SUPFAM" id="SSF57850">
    <property type="entry name" value="RING/U-box"/>
    <property type="match status" value="1"/>
</dbReference>
<keyword evidence="5" id="KW-1133">Transmembrane helix</keyword>
<keyword evidence="2 4" id="KW-0863">Zinc-finger</keyword>
<protein>
    <submittedName>
        <fullName evidence="7">E3 ubiquitin-protein ligase</fullName>
    </submittedName>
</protein>
<evidence type="ECO:0000313" key="7">
    <source>
        <dbReference type="EMBL" id="OLQ09198.1"/>
    </source>
</evidence>
<dbReference type="EMBL" id="LSRX01000102">
    <property type="protein sequence ID" value="OLQ09198.1"/>
    <property type="molecule type" value="Genomic_DNA"/>
</dbReference>
<feature type="transmembrane region" description="Helical" evidence="5">
    <location>
        <begin position="455"/>
        <end position="473"/>
    </location>
</feature>
<dbReference type="PANTHER" id="PTHR14155:SF627">
    <property type="entry name" value="OS06G0192800 PROTEIN"/>
    <property type="match status" value="1"/>
</dbReference>
<evidence type="ECO:0000256" key="3">
    <source>
        <dbReference type="ARBA" id="ARBA00022833"/>
    </source>
</evidence>
<organism evidence="7 8">
    <name type="scientific">Symbiodinium microadriaticum</name>
    <name type="common">Dinoflagellate</name>
    <name type="synonym">Zooxanthella microadriatica</name>
    <dbReference type="NCBI Taxonomy" id="2951"/>
    <lineage>
        <taxon>Eukaryota</taxon>
        <taxon>Sar</taxon>
        <taxon>Alveolata</taxon>
        <taxon>Dinophyceae</taxon>
        <taxon>Suessiales</taxon>
        <taxon>Symbiodiniaceae</taxon>
        <taxon>Symbiodinium</taxon>
    </lineage>
</organism>
<feature type="transmembrane region" description="Helical" evidence="5">
    <location>
        <begin position="426"/>
        <end position="443"/>
    </location>
</feature>
<keyword evidence="3" id="KW-0862">Zinc</keyword>
<evidence type="ECO:0000313" key="8">
    <source>
        <dbReference type="Proteomes" id="UP000186817"/>
    </source>
</evidence>
<evidence type="ECO:0000256" key="5">
    <source>
        <dbReference type="SAM" id="Phobius"/>
    </source>
</evidence>
<evidence type="ECO:0000256" key="1">
    <source>
        <dbReference type="ARBA" id="ARBA00022723"/>
    </source>
</evidence>
<evidence type="ECO:0000256" key="4">
    <source>
        <dbReference type="PROSITE-ProRule" id="PRU00175"/>
    </source>
</evidence>
<feature type="transmembrane region" description="Helical" evidence="5">
    <location>
        <begin position="493"/>
        <end position="516"/>
    </location>
</feature>